<reference evidence="2 3" key="1">
    <citation type="submission" date="2018-08" db="EMBL/GenBank/DDBJ databases">
        <title>Genomic Encyclopedia of Type Strains, Phase IV (KMG-IV): sequencing the most valuable type-strain genomes for metagenomic binning, comparative biology and taxonomic classification.</title>
        <authorList>
            <person name="Goeker M."/>
        </authorList>
    </citation>
    <scope>NUCLEOTIDE SEQUENCE [LARGE SCALE GENOMIC DNA]</scope>
    <source>
        <strain evidence="2 3">DSM 23923</strain>
    </source>
</reference>
<dbReference type="EMBL" id="QUMS01000001">
    <property type="protein sequence ID" value="REG10423.1"/>
    <property type="molecule type" value="Genomic_DNA"/>
</dbReference>
<evidence type="ECO:0008006" key="4">
    <source>
        <dbReference type="Google" id="ProtNLM"/>
    </source>
</evidence>
<dbReference type="RefSeq" id="WP_116223606.1">
    <property type="nucleotide sequence ID" value="NZ_AP018437.1"/>
</dbReference>
<feature type="transmembrane region" description="Helical" evidence="1">
    <location>
        <begin position="57"/>
        <end position="76"/>
    </location>
</feature>
<sequence length="621" mass="68973">MNKQMLYQILDDLATEAIPVAGNPWETIRKRLNTNNKLLVFRKGGEHKVRFTKKPHWAAETGILILFLVFVMMVSFPQGRAWAQELLQFFVRGPDQILLPTPLPVNLVNITPGTVQPTLTPITSQEQGFAFYDFCGGLPEPSCSGEEIRDMVDFPIKGIADLSADMQFIGATGGPEAVTLVYQYGEPNSVTLLLQEGPATDAARQAVQVGSSAVVEQVQINNALGEYVKGTYFSYGGDATASWTEDFDLQSLRWEEDGMLCTLTMMGQADLQSVKLDKTGLIDLAASLTEEVKLSPKKTINEETESVAEVEKKAGFQIKEPEWLPQGLQFKKVTYLADQKAICLEYTFPVDQLTDAMPDTSVSILESAEMSPPDLKDLVFTNLQPEQVLLKQSTLKVGGAIEGTGLHAFGSIDGSRVCGSRMQNQVLEVQMEGLNITILAKENNPFGSTSRDWLTKQEMVRLAEGITGIQTIKENQIDPEFLTSLTVLQQVAQFPLKSATKLPEGMNFYYAQFEQNGEQQEAQIHYNNGNHETIIRQIKDSRDTLQELIRQNPEIYHSVTVHGQPAILSQGYWDQDGWRDFPNGGDGSASVIWFEDGIEYIVGGFNAYSDEIWLEIAESLK</sequence>
<keyword evidence="1" id="KW-0812">Transmembrane</keyword>
<dbReference type="AlphaFoldDB" id="A0A3E0AFN0"/>
<proteinExistence type="predicted"/>
<name>A0A3E0AFN0_9CHLR</name>
<keyword evidence="3" id="KW-1185">Reference proteome</keyword>
<dbReference type="Proteomes" id="UP000256388">
    <property type="component" value="Unassembled WGS sequence"/>
</dbReference>
<keyword evidence="1" id="KW-1133">Transmembrane helix</keyword>
<organism evidence="2 3">
    <name type="scientific">Pelolinea submarina</name>
    <dbReference type="NCBI Taxonomy" id="913107"/>
    <lineage>
        <taxon>Bacteria</taxon>
        <taxon>Bacillati</taxon>
        <taxon>Chloroflexota</taxon>
        <taxon>Anaerolineae</taxon>
        <taxon>Anaerolineales</taxon>
        <taxon>Anaerolineaceae</taxon>
        <taxon>Pelolinea</taxon>
    </lineage>
</organism>
<keyword evidence="1" id="KW-0472">Membrane</keyword>
<protein>
    <recommendedName>
        <fullName evidence="4">DUF4367 domain-containing protein</fullName>
    </recommendedName>
</protein>
<gene>
    <name evidence="2" type="ORF">DFR64_0281</name>
</gene>
<evidence type="ECO:0000256" key="1">
    <source>
        <dbReference type="SAM" id="Phobius"/>
    </source>
</evidence>
<accession>A0A3E0AFN0</accession>
<comment type="caution">
    <text evidence="2">The sequence shown here is derived from an EMBL/GenBank/DDBJ whole genome shotgun (WGS) entry which is preliminary data.</text>
</comment>
<evidence type="ECO:0000313" key="2">
    <source>
        <dbReference type="EMBL" id="REG10423.1"/>
    </source>
</evidence>
<evidence type="ECO:0000313" key="3">
    <source>
        <dbReference type="Proteomes" id="UP000256388"/>
    </source>
</evidence>